<dbReference type="EMBL" id="JBHSMM010000002">
    <property type="protein sequence ID" value="MFC5440371.1"/>
    <property type="molecule type" value="Genomic_DNA"/>
</dbReference>
<organism evidence="2 3">
    <name type="scientific">Rhodanobacter ginsenosidimutans</name>
    <dbReference type="NCBI Taxonomy" id="490571"/>
    <lineage>
        <taxon>Bacteria</taxon>
        <taxon>Pseudomonadati</taxon>
        <taxon>Pseudomonadota</taxon>
        <taxon>Gammaproteobacteria</taxon>
        <taxon>Lysobacterales</taxon>
        <taxon>Rhodanobacteraceae</taxon>
        <taxon>Rhodanobacter</taxon>
    </lineage>
</organism>
<proteinExistence type="predicted"/>
<comment type="caution">
    <text evidence="2">The sequence shown here is derived from an EMBL/GenBank/DDBJ whole genome shotgun (WGS) entry which is preliminary data.</text>
</comment>
<feature type="transmembrane region" description="Helical" evidence="1">
    <location>
        <begin position="265"/>
        <end position="283"/>
    </location>
</feature>
<feature type="transmembrane region" description="Helical" evidence="1">
    <location>
        <begin position="184"/>
        <end position="205"/>
    </location>
</feature>
<keyword evidence="1" id="KW-0812">Transmembrane</keyword>
<keyword evidence="1" id="KW-0472">Membrane</keyword>
<feature type="transmembrane region" description="Helical" evidence="1">
    <location>
        <begin position="144"/>
        <end position="164"/>
    </location>
</feature>
<keyword evidence="1" id="KW-1133">Transmembrane helix</keyword>
<feature type="transmembrane region" description="Helical" evidence="1">
    <location>
        <begin position="82"/>
        <end position="99"/>
    </location>
</feature>
<feature type="transmembrane region" description="Helical" evidence="1">
    <location>
        <begin position="392"/>
        <end position="410"/>
    </location>
</feature>
<evidence type="ECO:0000313" key="3">
    <source>
        <dbReference type="Proteomes" id="UP001596018"/>
    </source>
</evidence>
<protein>
    <submittedName>
        <fullName evidence="2">Uncharacterized protein</fullName>
    </submittedName>
</protein>
<name>A0ABW0JWZ9_9GAMM</name>
<feature type="transmembrane region" description="Helical" evidence="1">
    <location>
        <begin position="32"/>
        <end position="51"/>
    </location>
</feature>
<dbReference type="RefSeq" id="WP_377340498.1">
    <property type="nucleotide sequence ID" value="NZ_JALBWS010000013.1"/>
</dbReference>
<feature type="transmembrane region" description="Helical" evidence="1">
    <location>
        <begin position="57"/>
        <end position="75"/>
    </location>
</feature>
<reference evidence="3" key="1">
    <citation type="journal article" date="2019" name="Int. J. Syst. Evol. Microbiol.">
        <title>The Global Catalogue of Microorganisms (GCM) 10K type strain sequencing project: providing services to taxonomists for standard genome sequencing and annotation.</title>
        <authorList>
            <consortium name="The Broad Institute Genomics Platform"/>
            <consortium name="The Broad Institute Genome Sequencing Center for Infectious Disease"/>
            <person name="Wu L."/>
            <person name="Ma J."/>
        </authorList>
    </citation>
    <scope>NUCLEOTIDE SEQUENCE [LARGE SCALE GENOMIC DNA]</scope>
    <source>
        <strain evidence="3">KACC 12822</strain>
    </source>
</reference>
<keyword evidence="3" id="KW-1185">Reference proteome</keyword>
<feature type="transmembrane region" description="Helical" evidence="1">
    <location>
        <begin position="355"/>
        <end position="380"/>
    </location>
</feature>
<accession>A0ABW0JWZ9</accession>
<evidence type="ECO:0000313" key="2">
    <source>
        <dbReference type="EMBL" id="MFC5440371.1"/>
    </source>
</evidence>
<feature type="transmembrane region" description="Helical" evidence="1">
    <location>
        <begin position="317"/>
        <end position="335"/>
    </location>
</feature>
<evidence type="ECO:0000256" key="1">
    <source>
        <dbReference type="SAM" id="Phobius"/>
    </source>
</evidence>
<feature type="transmembrane region" description="Helical" evidence="1">
    <location>
        <begin position="217"/>
        <end position="245"/>
    </location>
</feature>
<feature type="transmembrane region" description="Helical" evidence="1">
    <location>
        <begin position="111"/>
        <end position="132"/>
    </location>
</feature>
<gene>
    <name evidence="2" type="ORF">ACFPK0_10140</name>
</gene>
<sequence length="439" mass="47805">MNPGNDSALTPAPSVFMAPAAQSFTGRYRFTVGHMFLAAAFALLVLAVVVPNSLPEITAAAMVLTAMLALPGLRIGPGFRTLLALYVCTVIVTLLYMVVGGMHDAPQEAEIQVLAIYILSPLLWTLVADGLLRRLGADRLIDWLAVLSLLCALSVGLFFYLYLTRGAAAVTFFFEGANVNLTEGFAGATMHVYGSLIFLCGGFFGSPELIRNRLMRLALLAMLLVCALTSGRTALILAVPLGWFLGLLLSSRTTDTRQKSPIFRLIRYGLPMLIAVTTALFLLQAYTQISLQRVLDAVSTKLASGGGSARVQMGHSLFAGILANGGLGSGHGVGVDFVSDTVHPWRYELVWLATIYRVGIIGAMIYALPFLLYMASVIRLAWRRRLPPRHKFMFCGFVCAFLGTNTNPYIEAFVFQWMYVIPLVALAIEYPKAFKKGRE</sequence>
<dbReference type="Proteomes" id="UP001596018">
    <property type="component" value="Unassembled WGS sequence"/>
</dbReference>